<evidence type="ECO:0000256" key="1">
    <source>
        <dbReference type="ARBA" id="ARBA00004141"/>
    </source>
</evidence>
<keyword evidence="5" id="KW-1133">Transmembrane helix</keyword>
<evidence type="ECO:0000256" key="4">
    <source>
        <dbReference type="PIRNR" id="PIRNR005690"/>
    </source>
</evidence>
<keyword evidence="7" id="KW-1185">Reference proteome</keyword>
<evidence type="ECO:0000256" key="3">
    <source>
        <dbReference type="ARBA" id="ARBA00023136"/>
    </source>
</evidence>
<dbReference type="EMBL" id="JAMQKB010000001">
    <property type="protein sequence ID" value="MDC3422906.1"/>
    <property type="molecule type" value="Genomic_DNA"/>
</dbReference>
<evidence type="ECO:0000256" key="5">
    <source>
        <dbReference type="SAM" id="Phobius"/>
    </source>
</evidence>
<name>A0A9X4AKB3_9BACI</name>
<dbReference type="RefSeq" id="WP_272434532.1">
    <property type="nucleotide sequence ID" value="NZ_JAMQKB010000001.1"/>
</dbReference>
<proteinExistence type="inferred from homology"/>
<evidence type="ECO:0000313" key="6">
    <source>
        <dbReference type="EMBL" id="MDC3422906.1"/>
    </source>
</evidence>
<evidence type="ECO:0000256" key="2">
    <source>
        <dbReference type="ARBA" id="ARBA00005278"/>
    </source>
</evidence>
<dbReference type="Proteomes" id="UP001145050">
    <property type="component" value="Unassembled WGS sequence"/>
</dbReference>
<comment type="subcellular location">
    <subcellularLocation>
        <location evidence="4">Cell membrane</location>
    </subcellularLocation>
    <subcellularLocation>
        <location evidence="1">Membrane</location>
        <topology evidence="1">Multi-pass membrane protein</topology>
    </subcellularLocation>
</comment>
<reference evidence="6" key="1">
    <citation type="submission" date="2022-06" db="EMBL/GenBank/DDBJ databases">
        <title>Aquibacillus sp. a new bacterium isolated from soil saline samples.</title>
        <authorList>
            <person name="Galisteo C."/>
            <person name="De La Haba R."/>
            <person name="Sanchez-Porro C."/>
            <person name="Ventosa A."/>
        </authorList>
    </citation>
    <scope>NUCLEOTIDE SEQUENCE</scope>
    <source>
        <strain evidence="6">3ASR75-11</strain>
    </source>
</reference>
<dbReference type="InterPro" id="IPR004995">
    <property type="entry name" value="Spore_Ger"/>
</dbReference>
<dbReference type="AlphaFoldDB" id="A0A9X4AKB3"/>
<comment type="caution">
    <text evidence="6">The sequence shown here is derived from an EMBL/GenBank/DDBJ whole genome shotgun (WGS) entry which is preliminary data.</text>
</comment>
<gene>
    <name evidence="6" type="ORF">NC797_00105</name>
</gene>
<dbReference type="GO" id="GO:0009847">
    <property type="term" value="P:spore germination"/>
    <property type="evidence" value="ECO:0007669"/>
    <property type="project" value="UniProtKB-UniRule"/>
</dbReference>
<dbReference type="PIRSF" id="PIRSF005690">
    <property type="entry name" value="GerBA"/>
    <property type="match status" value="1"/>
</dbReference>
<dbReference type="Pfam" id="PF03323">
    <property type="entry name" value="GerA"/>
    <property type="match status" value="1"/>
</dbReference>
<keyword evidence="5" id="KW-0812">Transmembrane</keyword>
<dbReference type="PANTHER" id="PTHR22550:SF5">
    <property type="entry name" value="LEUCINE ZIPPER PROTEIN 4"/>
    <property type="match status" value="1"/>
</dbReference>
<feature type="transmembrane region" description="Helical" evidence="5">
    <location>
        <begin position="366"/>
        <end position="388"/>
    </location>
</feature>
<feature type="transmembrane region" description="Helical" evidence="5">
    <location>
        <begin position="234"/>
        <end position="255"/>
    </location>
</feature>
<keyword evidence="3 4" id="KW-0472">Membrane</keyword>
<dbReference type="PANTHER" id="PTHR22550">
    <property type="entry name" value="SPORE GERMINATION PROTEIN"/>
    <property type="match status" value="1"/>
</dbReference>
<accession>A0A9X4AKB3</accession>
<comment type="similarity">
    <text evidence="2 4">Belongs to the GerABKA family.</text>
</comment>
<feature type="transmembrane region" description="Helical" evidence="5">
    <location>
        <begin position="276"/>
        <end position="295"/>
    </location>
</feature>
<evidence type="ECO:0000313" key="7">
    <source>
        <dbReference type="Proteomes" id="UP001145050"/>
    </source>
</evidence>
<organism evidence="6 7">
    <name type="scientific">Terrihalobacillus insolitus</name>
    <dbReference type="NCBI Taxonomy" id="2950438"/>
    <lineage>
        <taxon>Bacteria</taxon>
        <taxon>Bacillati</taxon>
        <taxon>Bacillota</taxon>
        <taxon>Bacilli</taxon>
        <taxon>Bacillales</taxon>
        <taxon>Bacillaceae</taxon>
        <taxon>Terrihalobacillus</taxon>
    </lineage>
</organism>
<feature type="transmembrane region" description="Helical" evidence="5">
    <location>
        <begin position="400"/>
        <end position="424"/>
    </location>
</feature>
<dbReference type="GO" id="GO:0005886">
    <property type="term" value="C:plasma membrane"/>
    <property type="evidence" value="ECO:0007669"/>
    <property type="project" value="UniProtKB-SubCell"/>
</dbReference>
<sequence length="453" mass="50407">MFAKKVTESKKWLENKLKNSSDVKNDSISTTNFKVSVMYISSICKSDTIYQYIINPAFKTDTLSDYETYLRSFPGCTEPKDNQEALDKMLTGSVVIFLKSKLFVFEAKNVQSGYVSDANVEISILGPQDALVEKLSTNINLIRHRYHSERLSIENKIIGKLSQTNVAIAYDQSIADDSVITDVKKKLSEIDVDILQSAGQLHQLLTNKKWSLFPTLLITERPDRIVKNISEGKVVIIFETSPFALIIPSVFFDFFSSMDDIYQLPGVGRFLSFLRYMGVFIATLLPGFYVAVASYNPEIFRVQLALSIAGSRATVPYPSYLEILFMLFMMEFLIEASIRLPKTVGSAATTVGGLILGQAATEAGLVSNIMIIIVAAVAIANFVIPINAMGFAIRVVKYPILLISTLFGLTGLAISFIGLVLYLANQRSFGTSYFRFFEIDKPPNKKNKESTTS</sequence>
<protein>
    <submittedName>
        <fullName evidence="6">Spore germination protein</fullName>
    </submittedName>
</protein>
<dbReference type="InterPro" id="IPR050768">
    <property type="entry name" value="UPF0353/GerABKA_families"/>
</dbReference>